<dbReference type="EC" id="3.1.1.29" evidence="1"/>
<dbReference type="InterPro" id="IPR042237">
    <property type="entry name" value="PTRHD1"/>
</dbReference>
<evidence type="ECO:0000313" key="6">
    <source>
        <dbReference type="Proteomes" id="UP000289152"/>
    </source>
</evidence>
<organism evidence="5 6">
    <name type="scientific">Tremella mesenterica</name>
    <name type="common">Jelly fungus</name>
    <dbReference type="NCBI Taxonomy" id="5217"/>
    <lineage>
        <taxon>Eukaryota</taxon>
        <taxon>Fungi</taxon>
        <taxon>Dikarya</taxon>
        <taxon>Basidiomycota</taxon>
        <taxon>Agaricomycotina</taxon>
        <taxon>Tremellomycetes</taxon>
        <taxon>Tremellales</taxon>
        <taxon>Tremellaceae</taxon>
        <taxon>Tremella</taxon>
    </lineage>
</organism>
<dbReference type="PANTHER" id="PTHR46194">
    <property type="entry name" value="PEPTIDYL-TRNA HYDROLASE PTRHD1-RELATED"/>
    <property type="match status" value="1"/>
</dbReference>
<dbReference type="GO" id="GO:0004045">
    <property type="term" value="F:peptidyl-tRNA hydrolase activity"/>
    <property type="evidence" value="ECO:0007669"/>
    <property type="project" value="UniProtKB-EC"/>
</dbReference>
<proteinExistence type="predicted"/>
<feature type="region of interest" description="Disordered" evidence="4">
    <location>
        <begin position="122"/>
        <end position="141"/>
    </location>
</feature>
<evidence type="ECO:0000256" key="1">
    <source>
        <dbReference type="ARBA" id="ARBA00013260"/>
    </source>
</evidence>
<name>A0A4Q1BFY5_TREME</name>
<dbReference type="Pfam" id="PF01981">
    <property type="entry name" value="PTH2"/>
    <property type="match status" value="1"/>
</dbReference>
<accession>A0A4Q1BFY5</accession>
<dbReference type="Proteomes" id="UP000289152">
    <property type="component" value="Unassembled WGS sequence"/>
</dbReference>
<dbReference type="EMBL" id="SDIL01000130">
    <property type="protein sequence ID" value="RXK35573.1"/>
    <property type="molecule type" value="Genomic_DNA"/>
</dbReference>
<dbReference type="AlphaFoldDB" id="A0A4Q1BFY5"/>
<dbReference type="InterPro" id="IPR002833">
    <property type="entry name" value="PTH2"/>
</dbReference>
<dbReference type="InParanoid" id="A0A4Q1BFY5"/>
<evidence type="ECO:0000313" key="5">
    <source>
        <dbReference type="EMBL" id="RXK35573.1"/>
    </source>
</evidence>
<protein>
    <recommendedName>
        <fullName evidence="1">peptidyl-tRNA hydrolase</fullName>
        <ecNumber evidence="1">3.1.1.29</ecNumber>
    </recommendedName>
</protein>
<evidence type="ECO:0000256" key="2">
    <source>
        <dbReference type="ARBA" id="ARBA00022801"/>
    </source>
</evidence>
<comment type="caution">
    <text evidence="5">The sequence shown here is derived from an EMBL/GenBank/DDBJ whole genome shotgun (WGS) entry which is preliminary data.</text>
</comment>
<gene>
    <name evidence="5" type="ORF">M231_07158</name>
</gene>
<dbReference type="SUPFAM" id="SSF102462">
    <property type="entry name" value="Peptidyl-tRNA hydrolase II"/>
    <property type="match status" value="1"/>
</dbReference>
<evidence type="ECO:0000256" key="3">
    <source>
        <dbReference type="ARBA" id="ARBA00048707"/>
    </source>
</evidence>
<evidence type="ECO:0000256" key="4">
    <source>
        <dbReference type="SAM" id="MobiDB-lite"/>
    </source>
</evidence>
<sequence>MTTPKTSSNLVMQIILRRDLMTTHGWPLGPMMAQSAHAATAVLHVYRDHPNVKTYLEGEDGIGFLGMRKVVMETADEDSLRSLVSKLDSLSPKIPYHMWIEQPYVPLMLSLTKYLKNGGEMDDSGIDEQGKHSNGFGFDSQ</sequence>
<dbReference type="Gene3D" id="3.40.1490.10">
    <property type="entry name" value="Bit1"/>
    <property type="match status" value="1"/>
</dbReference>
<keyword evidence="2" id="KW-0378">Hydrolase</keyword>
<reference evidence="5 6" key="1">
    <citation type="submission" date="2016-06" db="EMBL/GenBank/DDBJ databases">
        <title>Evolution of pathogenesis and genome organization in the Tremellales.</title>
        <authorList>
            <person name="Cuomo C."/>
            <person name="Litvintseva A."/>
            <person name="Heitman J."/>
            <person name="Chen Y."/>
            <person name="Sun S."/>
            <person name="Springer D."/>
            <person name="Dromer F."/>
            <person name="Young S."/>
            <person name="Zeng Q."/>
            <person name="Chapman S."/>
            <person name="Gujja S."/>
            <person name="Saif S."/>
            <person name="Birren B."/>
        </authorList>
    </citation>
    <scope>NUCLEOTIDE SEQUENCE [LARGE SCALE GENOMIC DNA]</scope>
    <source>
        <strain evidence="5 6">ATCC 28783</strain>
    </source>
</reference>
<dbReference type="InterPro" id="IPR023476">
    <property type="entry name" value="Pep_tRNA_hydro_II_dom_sf"/>
</dbReference>
<keyword evidence="6" id="KW-1185">Reference proteome</keyword>
<dbReference type="PANTHER" id="PTHR46194:SF1">
    <property type="entry name" value="PEPTIDYL-TRNA HYDROLASE PTRHD1-RELATED"/>
    <property type="match status" value="1"/>
</dbReference>
<dbReference type="OrthoDB" id="201213at2759"/>
<comment type="catalytic activity">
    <reaction evidence="3">
        <text>an N-acyl-L-alpha-aminoacyl-tRNA + H2O = an N-acyl-L-amino acid + a tRNA + H(+)</text>
        <dbReference type="Rhea" id="RHEA:54448"/>
        <dbReference type="Rhea" id="RHEA-COMP:10123"/>
        <dbReference type="Rhea" id="RHEA-COMP:13883"/>
        <dbReference type="ChEBI" id="CHEBI:15377"/>
        <dbReference type="ChEBI" id="CHEBI:15378"/>
        <dbReference type="ChEBI" id="CHEBI:59874"/>
        <dbReference type="ChEBI" id="CHEBI:78442"/>
        <dbReference type="ChEBI" id="CHEBI:138191"/>
        <dbReference type="EC" id="3.1.1.29"/>
    </reaction>
</comment>
<dbReference type="VEuPathDB" id="FungiDB:TREMEDRAFT_19626"/>